<evidence type="ECO:0000256" key="1">
    <source>
        <dbReference type="ARBA" id="ARBA00001286"/>
    </source>
</evidence>
<dbReference type="STRING" id="411471.SUBVAR_05110"/>
<evidence type="ECO:0000256" key="8">
    <source>
        <dbReference type="ARBA" id="ARBA00049348"/>
    </source>
</evidence>
<sequence>MNQGGAGMLYYTNYDSPLGSILMLASEKALMGLWLPGQTIDQERLAQACRRDSAPMLEQGRSWLDRYFCGQRPTPQEIPLDPQGSDFRRAVWHRLCRIPYGQLETYGQIAREMAEPKGGKMSAQAVGGAVGHNPIALIIPCHRVIGANGNLVGYGGGLALKKRILQYEGVDIRDLHDPKRKRNQ</sequence>
<dbReference type="Gene3D" id="1.10.10.10">
    <property type="entry name" value="Winged helix-like DNA-binding domain superfamily/Winged helix DNA-binding domain"/>
    <property type="match status" value="1"/>
</dbReference>
<gene>
    <name evidence="12" type="ORF">SUBVAR_05110</name>
</gene>
<dbReference type="GO" id="GO:0005737">
    <property type="term" value="C:cytoplasm"/>
    <property type="evidence" value="ECO:0007669"/>
    <property type="project" value="UniProtKB-SubCell"/>
</dbReference>
<organism evidence="12 13">
    <name type="scientific">Subdoligranulum variabile DSM 15176</name>
    <dbReference type="NCBI Taxonomy" id="411471"/>
    <lineage>
        <taxon>Bacteria</taxon>
        <taxon>Bacillati</taxon>
        <taxon>Bacillota</taxon>
        <taxon>Clostridia</taxon>
        <taxon>Eubacteriales</taxon>
        <taxon>Oscillospiraceae</taxon>
        <taxon>Subdoligranulum</taxon>
    </lineage>
</organism>
<proteinExistence type="inferred from homology"/>
<dbReference type="FunFam" id="1.10.10.10:FF:000214">
    <property type="entry name" value="Methylated-DNA--protein-cysteine methyltransferase"/>
    <property type="match status" value="1"/>
</dbReference>
<dbReference type="CDD" id="cd06445">
    <property type="entry name" value="ATase"/>
    <property type="match status" value="1"/>
</dbReference>
<dbReference type="GO" id="GO:0006307">
    <property type="term" value="P:DNA alkylation repair"/>
    <property type="evidence" value="ECO:0007669"/>
    <property type="project" value="UniProtKB-UniRule"/>
</dbReference>
<reference evidence="12" key="1">
    <citation type="submission" date="2009-12" db="EMBL/GenBank/DDBJ databases">
        <authorList>
            <person name="Weinstock G."/>
            <person name="Sodergren E."/>
            <person name="Clifton S."/>
            <person name="Fulton L."/>
            <person name="Fulton B."/>
            <person name="Courtney L."/>
            <person name="Fronick C."/>
            <person name="Harrison M."/>
            <person name="Strong C."/>
            <person name="Farmer C."/>
            <person name="Delahaunty K."/>
            <person name="Markovic C."/>
            <person name="Hall O."/>
            <person name="Minx P."/>
            <person name="Tomlinson C."/>
            <person name="Mitreva M."/>
            <person name="Nelson J."/>
            <person name="Hou S."/>
            <person name="Wollam A."/>
            <person name="Pepin K.H."/>
            <person name="Johnson M."/>
            <person name="Bhonagiri V."/>
            <person name="Nash W.E."/>
            <person name="Warren W."/>
            <person name="Chinwalla A."/>
            <person name="Mardis E.R."/>
            <person name="Wilson R.K."/>
        </authorList>
    </citation>
    <scope>NUCLEOTIDE SEQUENCE [LARGE SCALE GENOMIC DNA]</scope>
    <source>
        <strain evidence="12">DSM 15176</strain>
    </source>
</reference>
<evidence type="ECO:0000259" key="11">
    <source>
        <dbReference type="Pfam" id="PF02870"/>
    </source>
</evidence>
<keyword evidence="7 9" id="KW-0234">DNA repair</keyword>
<evidence type="ECO:0000313" key="12">
    <source>
        <dbReference type="EMBL" id="EFB76730.1"/>
    </source>
</evidence>
<evidence type="ECO:0000256" key="9">
    <source>
        <dbReference type="HAMAP-Rule" id="MF_00772"/>
    </source>
</evidence>
<dbReference type="PANTHER" id="PTHR10815:SF5">
    <property type="entry name" value="METHYLATED-DNA--PROTEIN-CYSTEINE METHYLTRANSFERASE"/>
    <property type="match status" value="1"/>
</dbReference>
<dbReference type="NCBIfam" id="TIGR00589">
    <property type="entry name" value="ogt"/>
    <property type="match status" value="1"/>
</dbReference>
<dbReference type="Gene3D" id="3.30.160.70">
    <property type="entry name" value="Methylated DNA-protein cysteine methyltransferase domain"/>
    <property type="match status" value="1"/>
</dbReference>
<keyword evidence="5 9" id="KW-0808">Transferase</keyword>
<comment type="caution">
    <text evidence="12">The sequence shown here is derived from an EMBL/GenBank/DDBJ whole genome shotgun (WGS) entry which is preliminary data.</text>
</comment>
<evidence type="ECO:0000256" key="5">
    <source>
        <dbReference type="ARBA" id="ARBA00022679"/>
    </source>
</evidence>
<dbReference type="Pfam" id="PF02870">
    <property type="entry name" value="Methyltransf_1N"/>
    <property type="match status" value="1"/>
</dbReference>
<dbReference type="HAMAP" id="MF_00772">
    <property type="entry name" value="OGT"/>
    <property type="match status" value="1"/>
</dbReference>
<keyword evidence="13" id="KW-1185">Reference proteome</keyword>
<feature type="domain" description="Methylguanine DNA methyltransferase ribonuclease-like" evidence="11">
    <location>
        <begin position="9"/>
        <end position="82"/>
    </location>
</feature>
<keyword evidence="4 9" id="KW-0489">Methyltransferase</keyword>
<dbReference type="EC" id="2.1.1.63" evidence="9"/>
<evidence type="ECO:0000256" key="6">
    <source>
        <dbReference type="ARBA" id="ARBA00022763"/>
    </source>
</evidence>
<dbReference type="HOGENOM" id="CLU_000445_52_2_9"/>
<dbReference type="InterPro" id="IPR001497">
    <property type="entry name" value="MethylDNA_cys_MeTrfase_AS"/>
</dbReference>
<dbReference type="InterPro" id="IPR014048">
    <property type="entry name" value="MethylDNA_cys_MeTrfase_DNA-bd"/>
</dbReference>
<dbReference type="InterPro" id="IPR036388">
    <property type="entry name" value="WH-like_DNA-bd_sf"/>
</dbReference>
<protein>
    <recommendedName>
        <fullName evidence="9">Methylated-DNA--protein-cysteine methyltransferase</fullName>
        <ecNumber evidence="9">2.1.1.63</ecNumber>
    </recommendedName>
    <alternativeName>
        <fullName evidence="9">6-O-methylguanine-DNA methyltransferase</fullName>
        <shortName evidence="9">MGMT</shortName>
    </alternativeName>
    <alternativeName>
        <fullName evidence="9">O-6-methylguanine-DNA-alkyltransferase</fullName>
    </alternativeName>
</protein>
<dbReference type="PROSITE" id="PS00374">
    <property type="entry name" value="MGMT"/>
    <property type="match status" value="1"/>
</dbReference>
<dbReference type="GO" id="GO:0003908">
    <property type="term" value="F:methylated-DNA-[protein]-cysteine S-methyltransferase activity"/>
    <property type="evidence" value="ECO:0007669"/>
    <property type="project" value="UniProtKB-UniRule"/>
</dbReference>
<dbReference type="InterPro" id="IPR036217">
    <property type="entry name" value="MethylDNA_cys_MeTrfase_DNAb"/>
</dbReference>
<evidence type="ECO:0000259" key="10">
    <source>
        <dbReference type="Pfam" id="PF01035"/>
    </source>
</evidence>
<dbReference type="InterPro" id="IPR036631">
    <property type="entry name" value="MGMT_N_sf"/>
</dbReference>
<evidence type="ECO:0000313" key="13">
    <source>
        <dbReference type="Proteomes" id="UP000003438"/>
    </source>
</evidence>
<keyword evidence="3 9" id="KW-0963">Cytoplasm</keyword>
<feature type="active site" description="Nucleophile; methyl group acceptor" evidence="9">
    <location>
        <position position="141"/>
    </location>
</feature>
<comment type="similarity">
    <text evidence="2 9">Belongs to the MGMT family.</text>
</comment>
<evidence type="ECO:0000256" key="4">
    <source>
        <dbReference type="ARBA" id="ARBA00022603"/>
    </source>
</evidence>
<comment type="catalytic activity">
    <reaction evidence="8 9">
        <text>a 6-O-methyl-2'-deoxyguanosine in DNA + L-cysteinyl-[protein] = S-methyl-L-cysteinyl-[protein] + a 2'-deoxyguanosine in DNA</text>
        <dbReference type="Rhea" id="RHEA:24000"/>
        <dbReference type="Rhea" id="RHEA-COMP:10131"/>
        <dbReference type="Rhea" id="RHEA-COMP:10132"/>
        <dbReference type="Rhea" id="RHEA-COMP:11367"/>
        <dbReference type="Rhea" id="RHEA-COMP:11368"/>
        <dbReference type="ChEBI" id="CHEBI:29950"/>
        <dbReference type="ChEBI" id="CHEBI:82612"/>
        <dbReference type="ChEBI" id="CHEBI:85445"/>
        <dbReference type="ChEBI" id="CHEBI:85448"/>
        <dbReference type="EC" id="2.1.1.63"/>
    </reaction>
</comment>
<comment type="miscellaneous">
    <text evidence="9">This enzyme catalyzes only one turnover and therefore is not strictly catalytic. According to one definition, an enzyme is a biocatalyst that acts repeatedly and over many reaction cycles.</text>
</comment>
<dbReference type="Pfam" id="PF01035">
    <property type="entry name" value="DNA_binding_1"/>
    <property type="match status" value="1"/>
</dbReference>
<evidence type="ECO:0000256" key="2">
    <source>
        <dbReference type="ARBA" id="ARBA00008711"/>
    </source>
</evidence>
<dbReference type="eggNOG" id="COG0350">
    <property type="taxonomic scope" value="Bacteria"/>
</dbReference>
<dbReference type="Proteomes" id="UP000003438">
    <property type="component" value="Unassembled WGS sequence"/>
</dbReference>
<dbReference type="EMBL" id="ACBY02000020">
    <property type="protein sequence ID" value="EFB76730.1"/>
    <property type="molecule type" value="Genomic_DNA"/>
</dbReference>
<name>D1PL72_9FIRM</name>
<dbReference type="InterPro" id="IPR008332">
    <property type="entry name" value="MethylG_MeTrfase_N"/>
</dbReference>
<dbReference type="SUPFAM" id="SSF53155">
    <property type="entry name" value="Methylated DNA-protein cysteine methyltransferase domain"/>
    <property type="match status" value="1"/>
</dbReference>
<dbReference type="SUPFAM" id="SSF46767">
    <property type="entry name" value="Methylated DNA-protein cysteine methyltransferase, C-terminal domain"/>
    <property type="match status" value="1"/>
</dbReference>
<dbReference type="GO" id="GO:0032259">
    <property type="term" value="P:methylation"/>
    <property type="evidence" value="ECO:0007669"/>
    <property type="project" value="UniProtKB-KW"/>
</dbReference>
<evidence type="ECO:0000256" key="3">
    <source>
        <dbReference type="ARBA" id="ARBA00022490"/>
    </source>
</evidence>
<dbReference type="InterPro" id="IPR023546">
    <property type="entry name" value="MGMT"/>
</dbReference>
<comment type="function">
    <text evidence="9">Involved in the cellular defense against the biological effects of O6-methylguanine (O6-MeG) and O4-methylthymine (O4-MeT) in DNA. Repairs the methylated nucleobase in DNA by stoichiometrically transferring the methyl group to a cysteine residue in the enzyme. This is a suicide reaction: the enzyme is irreversibly inactivated.</text>
</comment>
<comment type="subcellular location">
    <subcellularLocation>
        <location evidence="9">Cytoplasm</location>
    </subcellularLocation>
</comment>
<keyword evidence="6 9" id="KW-0227">DNA damage</keyword>
<dbReference type="PANTHER" id="PTHR10815">
    <property type="entry name" value="METHYLATED-DNA--PROTEIN-CYSTEINE METHYLTRANSFERASE"/>
    <property type="match status" value="1"/>
</dbReference>
<feature type="domain" description="Methylated-DNA-[protein]-cysteine S-methyltransferase DNA binding" evidence="10">
    <location>
        <begin position="86"/>
        <end position="170"/>
    </location>
</feature>
<comment type="catalytic activity">
    <reaction evidence="1 9">
        <text>a 4-O-methyl-thymidine in DNA + L-cysteinyl-[protein] = a thymidine in DNA + S-methyl-L-cysteinyl-[protein]</text>
        <dbReference type="Rhea" id="RHEA:53428"/>
        <dbReference type="Rhea" id="RHEA-COMP:10131"/>
        <dbReference type="Rhea" id="RHEA-COMP:10132"/>
        <dbReference type="Rhea" id="RHEA-COMP:13555"/>
        <dbReference type="Rhea" id="RHEA-COMP:13556"/>
        <dbReference type="ChEBI" id="CHEBI:29950"/>
        <dbReference type="ChEBI" id="CHEBI:82612"/>
        <dbReference type="ChEBI" id="CHEBI:137386"/>
        <dbReference type="ChEBI" id="CHEBI:137387"/>
        <dbReference type="EC" id="2.1.1.63"/>
    </reaction>
</comment>
<accession>D1PL72</accession>
<evidence type="ECO:0000256" key="7">
    <source>
        <dbReference type="ARBA" id="ARBA00023204"/>
    </source>
</evidence>
<dbReference type="AlphaFoldDB" id="D1PL72"/>